<feature type="domain" description="MAGE" evidence="2">
    <location>
        <begin position="99"/>
        <end position="298"/>
    </location>
</feature>
<protein>
    <recommendedName>
        <fullName evidence="2">MAGE domain-containing protein</fullName>
    </recommendedName>
</protein>
<dbReference type="AlphaFoldDB" id="A0AAD4UJF3"/>
<evidence type="ECO:0000259" key="2">
    <source>
        <dbReference type="PROSITE" id="PS50838"/>
    </source>
</evidence>
<dbReference type="InterPro" id="IPR041899">
    <property type="entry name" value="MAGE_WH2"/>
</dbReference>
<dbReference type="PANTHER" id="PTHR11736:SF81">
    <property type="entry name" value="MAGE DOMAIN-CONTAINING PROTEIN"/>
    <property type="match status" value="1"/>
</dbReference>
<reference evidence="3" key="1">
    <citation type="submission" date="2022-03" db="EMBL/GenBank/DDBJ databases">
        <title>Genomic analyses of argali, domestic sheep and their hybrids provide insights into chromosomal evolution, heterosis and genetic basis of agronomic traits.</title>
        <authorList>
            <person name="Li M."/>
        </authorList>
    </citation>
    <scope>NUCLEOTIDE SEQUENCE</scope>
    <source>
        <strain evidence="3">CAU-MHL-2022a</strain>
        <tissue evidence="3">Skin</tissue>
    </source>
</reference>
<dbReference type="Gene3D" id="1.10.10.1210">
    <property type="entry name" value="MAGE homology domain, winged helix WH2 motif"/>
    <property type="match status" value="1"/>
</dbReference>
<name>A0AAD4UJF3_OVIAM</name>
<dbReference type="SMART" id="SM01373">
    <property type="entry name" value="MAGE"/>
    <property type="match status" value="1"/>
</dbReference>
<evidence type="ECO:0000256" key="1">
    <source>
        <dbReference type="SAM" id="MobiDB-lite"/>
    </source>
</evidence>
<dbReference type="InterPro" id="IPR002190">
    <property type="entry name" value="MHD_dom"/>
</dbReference>
<proteinExistence type="predicted"/>
<accession>A0AAD4UJF3</accession>
<dbReference type="Gene3D" id="1.10.10.1200">
    <property type="entry name" value="MAGE homology domain, winged helix WH1 motif"/>
    <property type="match status" value="1"/>
</dbReference>
<keyword evidence="4" id="KW-1185">Reference proteome</keyword>
<gene>
    <name evidence="3" type="ORF">MG293_005396</name>
</gene>
<sequence length="303" mass="33662">MPELQEPGGEARGLKSEACFLSSESRGDPGSIRSQGVVLVVKMSELSRPEEDLQEPGEAQGPVEVQLLAAEVGEAPRDLASYPPASCSTPVEPLPREILNEMMANLMKFLLLKYRAKKLTSLAEMLNNVFRDNQEHFPVVFSQALEYLQLAFGVEVKEVDPTEHIYVLVPTLGLTCDEMLSDGQGLPKAGLLVLVLSVIMCSGDPAPEEAVWGALSRMGVYVGSEHCVFGEPRELLTQVWVWERYLEYQQVPDSDPARYEFLWGPRAYAETSKEQVMAFVLRVTQRVLRAFSLLSAEAAREEE</sequence>
<dbReference type="GO" id="GO:0000122">
    <property type="term" value="P:negative regulation of transcription by RNA polymerase II"/>
    <property type="evidence" value="ECO:0007669"/>
    <property type="project" value="TreeGrafter"/>
</dbReference>
<dbReference type="InterPro" id="IPR041898">
    <property type="entry name" value="MAGE_WH1"/>
</dbReference>
<dbReference type="FunFam" id="1.10.10.1210:FF:000001">
    <property type="entry name" value="melanoma-associated antigen D1"/>
    <property type="match status" value="1"/>
</dbReference>
<evidence type="ECO:0000313" key="3">
    <source>
        <dbReference type="EMBL" id="KAI4545130.1"/>
    </source>
</evidence>
<evidence type="ECO:0000313" key="4">
    <source>
        <dbReference type="Proteomes" id="UP001214576"/>
    </source>
</evidence>
<organism evidence="3 4">
    <name type="scientific">Ovis ammon polii</name>
    <dbReference type="NCBI Taxonomy" id="230172"/>
    <lineage>
        <taxon>Eukaryota</taxon>
        <taxon>Metazoa</taxon>
        <taxon>Chordata</taxon>
        <taxon>Craniata</taxon>
        <taxon>Vertebrata</taxon>
        <taxon>Euteleostomi</taxon>
        <taxon>Mammalia</taxon>
        <taxon>Eutheria</taxon>
        <taxon>Laurasiatheria</taxon>
        <taxon>Artiodactyla</taxon>
        <taxon>Ruminantia</taxon>
        <taxon>Pecora</taxon>
        <taxon>Bovidae</taxon>
        <taxon>Caprinae</taxon>
        <taxon>Ovis</taxon>
    </lineage>
</organism>
<dbReference type="PANTHER" id="PTHR11736">
    <property type="entry name" value="MELANOMA-ASSOCIATED ANTIGEN MAGE ANTIGEN"/>
    <property type="match status" value="1"/>
</dbReference>
<dbReference type="GO" id="GO:0005634">
    <property type="term" value="C:nucleus"/>
    <property type="evidence" value="ECO:0007669"/>
    <property type="project" value="TreeGrafter"/>
</dbReference>
<dbReference type="EMBL" id="JAKZEL010000003">
    <property type="protein sequence ID" value="KAI4545130.1"/>
    <property type="molecule type" value="Genomic_DNA"/>
</dbReference>
<dbReference type="Pfam" id="PF01454">
    <property type="entry name" value="MAGE"/>
    <property type="match status" value="1"/>
</dbReference>
<dbReference type="Proteomes" id="UP001214576">
    <property type="component" value="Unassembled WGS sequence"/>
</dbReference>
<dbReference type="PROSITE" id="PS50838">
    <property type="entry name" value="MAGE"/>
    <property type="match status" value="1"/>
</dbReference>
<dbReference type="InterPro" id="IPR037445">
    <property type="entry name" value="MAGE"/>
</dbReference>
<feature type="region of interest" description="Disordered" evidence="1">
    <location>
        <begin position="1"/>
        <end position="32"/>
    </location>
</feature>
<comment type="caution">
    <text evidence="3">The sequence shown here is derived from an EMBL/GenBank/DDBJ whole genome shotgun (WGS) entry which is preliminary data.</text>
</comment>